<dbReference type="PANTHER" id="PTHR10579:SF43">
    <property type="entry name" value="ZINC FINGER (C3HC4-TYPE RING FINGER) FAMILY PROTEIN"/>
    <property type="match status" value="1"/>
</dbReference>
<dbReference type="EMBL" id="JADJMS010000046">
    <property type="protein sequence ID" value="MBK7416840.1"/>
    <property type="molecule type" value="Genomic_DNA"/>
</dbReference>
<dbReference type="PROSITE" id="PS50234">
    <property type="entry name" value="VWFA"/>
    <property type="match status" value="1"/>
</dbReference>
<dbReference type="Gene3D" id="3.40.50.410">
    <property type="entry name" value="von Willebrand factor, type A domain"/>
    <property type="match status" value="1"/>
</dbReference>
<dbReference type="SUPFAM" id="SSF53300">
    <property type="entry name" value="vWA-like"/>
    <property type="match status" value="1"/>
</dbReference>
<dbReference type="InterPro" id="IPR051266">
    <property type="entry name" value="CLCR"/>
</dbReference>
<name>A0A935N2A9_9RHOO</name>
<dbReference type="InterPro" id="IPR036465">
    <property type="entry name" value="vWFA_dom_sf"/>
</dbReference>
<organism evidence="2 3">
    <name type="scientific">Candidatus Dechloromonas phosphorivorans</name>
    <dbReference type="NCBI Taxonomy" id="2899244"/>
    <lineage>
        <taxon>Bacteria</taxon>
        <taxon>Pseudomonadati</taxon>
        <taxon>Pseudomonadota</taxon>
        <taxon>Betaproteobacteria</taxon>
        <taxon>Rhodocyclales</taxon>
        <taxon>Azonexaceae</taxon>
        <taxon>Dechloromonas</taxon>
    </lineage>
</organism>
<proteinExistence type="predicted"/>
<evidence type="ECO:0000259" key="1">
    <source>
        <dbReference type="PROSITE" id="PS50234"/>
    </source>
</evidence>
<accession>A0A935N2A9</accession>
<sequence length="490" mass="53336">MQNNNVPQVLITPLKPALIMGMAQKLPVLVRVQAPDPDPAQKKDRKPYHLSLVIDRSGSMSGEPLMEAVRCAKHIVDRLESTDVASLIVFDDRVKTLAPAKPVGDRKALYAALAHVHSGGSTNLNGGWQAGAASIIDDAKQAALARVILLSDGNANVGDTTDTNEIAAFCADAAEKGVTTSTYGLGRDFNEELMVEMGKRGGGNHYYGDTAADLFEPFAEEFDFISNLYARQVRLSLAAPEGVKITLLNDYQVEQREGFPLIRLPDIPLGAEAWALVELEIPAGMALESGNQLLQAGVTAVNPDGAPLAFPDATLALKAMSPQAWEALLQEPLVVARQTELEAGKFLDQARAAAEHGDWDTIQKMIIEGRKRFADHPWVMEVLEGMAEIAKEMDGARFRKEAMYSSRKMSSRVSAKEEMLMSMAAEAVAPSFLRRKKAQGKAQFEQRPDDTKQVIEVLAGGNLPPVFGHFVTRLPKATQTHCHLYWIGLS</sequence>
<dbReference type="Proteomes" id="UP000739411">
    <property type="component" value="Unassembled WGS sequence"/>
</dbReference>
<comment type="caution">
    <text evidence="2">The sequence shown here is derived from an EMBL/GenBank/DDBJ whole genome shotgun (WGS) entry which is preliminary data.</text>
</comment>
<dbReference type="SMART" id="SM00327">
    <property type="entry name" value="VWA"/>
    <property type="match status" value="1"/>
</dbReference>
<feature type="domain" description="VWFA" evidence="1">
    <location>
        <begin position="49"/>
        <end position="222"/>
    </location>
</feature>
<dbReference type="AlphaFoldDB" id="A0A935N2A9"/>
<reference evidence="2 3" key="1">
    <citation type="submission" date="2020-10" db="EMBL/GenBank/DDBJ databases">
        <title>Connecting structure to function with the recovery of over 1000 high-quality activated sludge metagenome-assembled genomes encoding full-length rRNA genes using long-read sequencing.</title>
        <authorList>
            <person name="Singleton C.M."/>
            <person name="Petriglieri F."/>
            <person name="Kristensen J.M."/>
            <person name="Kirkegaard R.H."/>
            <person name="Michaelsen T.Y."/>
            <person name="Andersen M.H."/>
            <person name="Karst S.M."/>
            <person name="Dueholm M.S."/>
            <person name="Nielsen P.H."/>
            <person name="Albertsen M."/>
        </authorList>
    </citation>
    <scope>NUCLEOTIDE SEQUENCE [LARGE SCALE GENOMIC DNA]</scope>
    <source>
        <strain evidence="2">EsbW_18-Q3-R4-48_BATAC.463</strain>
    </source>
</reference>
<dbReference type="Pfam" id="PF00092">
    <property type="entry name" value="VWA"/>
    <property type="match status" value="1"/>
</dbReference>
<gene>
    <name evidence="2" type="ORF">IPJ38_18790</name>
</gene>
<evidence type="ECO:0000313" key="3">
    <source>
        <dbReference type="Proteomes" id="UP000739411"/>
    </source>
</evidence>
<dbReference type="PANTHER" id="PTHR10579">
    <property type="entry name" value="CALCIUM-ACTIVATED CHLORIDE CHANNEL REGULATOR"/>
    <property type="match status" value="1"/>
</dbReference>
<protein>
    <submittedName>
        <fullName evidence="2">VWA domain-containing protein</fullName>
    </submittedName>
</protein>
<dbReference type="InterPro" id="IPR002035">
    <property type="entry name" value="VWF_A"/>
</dbReference>
<evidence type="ECO:0000313" key="2">
    <source>
        <dbReference type="EMBL" id="MBK7416840.1"/>
    </source>
</evidence>